<dbReference type="Proteomes" id="UP000009273">
    <property type="component" value="Segment"/>
</dbReference>
<reference evidence="1 2" key="1">
    <citation type="submission" date="2011-09" db="EMBL/GenBank/DDBJ databases">
        <authorList>
            <person name="Pope W.H."/>
            <person name="Pedulla M.L."/>
            <person name="Ford M.E."/>
            <person name="Peebles C.L."/>
            <person name="Hatfull G.H."/>
            <person name="Hendrix R.W."/>
        </authorList>
    </citation>
    <scope>NUCLEOTIDE SEQUENCE [LARGE SCALE GENOMIC DNA]</scope>
    <source>
        <strain evidence="1">G</strain>
    </source>
</reference>
<accession>G3MAY1</accession>
<sequence length="97" mass="11446">MNYFDKVYIEEMGFYGDEEMAKEFKGAVSVEQVKEFKQILENNDLMKKNEKLCDFHVTTLDDVLMVMKRDKVDFKQAVDYMIQEYNGQLKEIAGVLN</sequence>
<dbReference type="RefSeq" id="YP_009015893.1">
    <property type="nucleotide sequence ID" value="NC_023719.1"/>
</dbReference>
<evidence type="ECO:0000313" key="1">
    <source>
        <dbReference type="EMBL" id="AEO93846.1"/>
    </source>
</evidence>
<name>G3MAY1_9CAUD</name>
<keyword evidence="2" id="KW-1185">Reference proteome</keyword>
<dbReference type="EMBL" id="JN638751">
    <property type="protein sequence ID" value="AEO93846.1"/>
    <property type="molecule type" value="Genomic_DNA"/>
</dbReference>
<dbReference type="KEGG" id="vg:18563811"/>
<proteinExistence type="predicted"/>
<evidence type="ECO:0000313" key="2">
    <source>
        <dbReference type="Proteomes" id="UP000009273"/>
    </source>
</evidence>
<protein>
    <submittedName>
        <fullName evidence="1">Gp601</fullName>
    </submittedName>
</protein>
<organism evidence="1 2">
    <name type="scientific">Bacillus phage G</name>
    <dbReference type="NCBI Taxonomy" id="2884420"/>
    <lineage>
        <taxon>Viruses</taxon>
        <taxon>Duplodnaviria</taxon>
        <taxon>Heunggongvirae</taxon>
        <taxon>Uroviricota</taxon>
        <taxon>Caudoviricetes</taxon>
        <taxon>Donellivirus</taxon>
        <taxon>Donellivirus gee</taxon>
    </lineage>
</organism>
<gene>
    <name evidence="1" type="primary">601</name>
    <name evidence="1" type="ORF">G_601</name>
</gene>
<dbReference type="GeneID" id="18563811"/>